<dbReference type="Pfam" id="PF05119">
    <property type="entry name" value="Terminase_4"/>
    <property type="match status" value="1"/>
</dbReference>
<organism evidence="1 2">
    <name type="scientific">Listeria immobilis</name>
    <dbReference type="NCBI Taxonomy" id="2713502"/>
    <lineage>
        <taxon>Bacteria</taxon>
        <taxon>Bacillati</taxon>
        <taxon>Bacillota</taxon>
        <taxon>Bacilli</taxon>
        <taxon>Bacillales</taxon>
        <taxon>Listeriaceae</taxon>
        <taxon>Listeria</taxon>
    </lineage>
</organism>
<keyword evidence="2" id="KW-1185">Reference proteome</keyword>
<evidence type="ECO:0000313" key="2">
    <source>
        <dbReference type="Proteomes" id="UP000587800"/>
    </source>
</evidence>
<evidence type="ECO:0000313" key="1">
    <source>
        <dbReference type="EMBL" id="MBC1508992.1"/>
    </source>
</evidence>
<accession>A0ABR6STI6</accession>
<protein>
    <submittedName>
        <fullName evidence="1">P27 family phage terminase small subunit</fullName>
    </submittedName>
</protein>
<reference evidence="1 2" key="1">
    <citation type="submission" date="2020-03" db="EMBL/GenBank/DDBJ databases">
        <title>Soil Listeria distribution.</title>
        <authorList>
            <person name="Liao J."/>
            <person name="Wiedmann M."/>
        </authorList>
    </citation>
    <scope>NUCLEOTIDE SEQUENCE [LARGE SCALE GENOMIC DNA]</scope>
    <source>
        <strain evidence="1 2">FSL L7-1515</strain>
    </source>
</reference>
<sequence>MEKKSKVESIEKYKPLSVKERVIQDMKGLGVYKTEYDNIITIYCDLLTQYDDAQKKFIDSNYQYETSTAAGGTKKSAIVATLENLRKDIIAYSDRLCLNPRAIENITTENKKQSSLSDILSEMR</sequence>
<proteinExistence type="predicted"/>
<dbReference type="Proteomes" id="UP000587800">
    <property type="component" value="Unassembled WGS sequence"/>
</dbReference>
<comment type="caution">
    <text evidence="1">The sequence shown here is derived from an EMBL/GenBank/DDBJ whole genome shotgun (WGS) entry which is preliminary data.</text>
</comment>
<dbReference type="InterPro" id="IPR006448">
    <property type="entry name" value="Phage_term_ssu_P27"/>
</dbReference>
<name>A0ABR6STI6_9LIST</name>
<dbReference type="EMBL" id="JAASUB010000004">
    <property type="protein sequence ID" value="MBC1508992.1"/>
    <property type="molecule type" value="Genomic_DNA"/>
</dbReference>
<dbReference type="RefSeq" id="WP_185395495.1">
    <property type="nucleotide sequence ID" value="NZ_JAASUB010000004.1"/>
</dbReference>
<gene>
    <name evidence="1" type="ORF">HCJ59_03565</name>
</gene>